<keyword evidence="1" id="KW-0800">Toxin</keyword>
<sequence length="147" mass="15828">MANFFHVALFFFLLGLAGQRGEVLSVAQHDLPADGLFVTGLKGKDDDGVHMAVHSHDYSLAGFTNRSGHWHVFLGDEDVLSAARPLLFRNTYHDLIGGIKNLPDLPLGRASSLQAIRALSSYDPDTSGDEETAAVKRAVAVLSVVLT</sequence>
<comment type="caution">
    <text evidence="3">The sequence shown here is derived from an EMBL/GenBank/DDBJ whole genome shotgun (WGS) entry which is preliminary data.</text>
</comment>
<dbReference type="GO" id="GO:0030598">
    <property type="term" value="F:rRNA N-glycosylase activity"/>
    <property type="evidence" value="ECO:0007669"/>
    <property type="project" value="UniProtKB-EC"/>
</dbReference>
<accession>A0A6G1DTY7</accession>
<dbReference type="PANTHER" id="PTHR33453">
    <property type="match status" value="1"/>
</dbReference>
<dbReference type="OrthoDB" id="666942at2759"/>
<dbReference type="PANTHER" id="PTHR33453:SF3">
    <property type="entry name" value="RRNA N-GLYCOSYLASE"/>
    <property type="match status" value="1"/>
</dbReference>
<reference evidence="3 4" key="1">
    <citation type="submission" date="2019-11" db="EMBL/GenBank/DDBJ databases">
        <title>Whole genome sequence of Oryza granulata.</title>
        <authorList>
            <person name="Li W."/>
        </authorList>
    </citation>
    <scope>NUCLEOTIDE SEQUENCE [LARGE SCALE GENOMIC DNA]</scope>
    <source>
        <strain evidence="4">cv. Menghai</strain>
        <tissue evidence="3">Leaf</tissue>
    </source>
</reference>
<dbReference type="SUPFAM" id="SSF56371">
    <property type="entry name" value="Ribosome inactivating proteins (RIP)"/>
    <property type="match status" value="1"/>
</dbReference>
<dbReference type="GO" id="GO:0017148">
    <property type="term" value="P:negative regulation of translation"/>
    <property type="evidence" value="ECO:0007669"/>
    <property type="project" value="UniProtKB-KW"/>
</dbReference>
<proteinExistence type="inferred from homology"/>
<comment type="similarity">
    <text evidence="1">Belongs to the ribosome-inactivating protein family.</text>
</comment>
<organism evidence="3 4">
    <name type="scientific">Oryza meyeriana var. granulata</name>
    <dbReference type="NCBI Taxonomy" id="110450"/>
    <lineage>
        <taxon>Eukaryota</taxon>
        <taxon>Viridiplantae</taxon>
        <taxon>Streptophyta</taxon>
        <taxon>Embryophyta</taxon>
        <taxon>Tracheophyta</taxon>
        <taxon>Spermatophyta</taxon>
        <taxon>Magnoliopsida</taxon>
        <taxon>Liliopsida</taxon>
        <taxon>Poales</taxon>
        <taxon>Poaceae</taxon>
        <taxon>BOP clade</taxon>
        <taxon>Oryzoideae</taxon>
        <taxon>Oryzeae</taxon>
        <taxon>Oryzinae</taxon>
        <taxon>Oryza</taxon>
        <taxon>Oryza meyeriana</taxon>
    </lineage>
</organism>
<dbReference type="AlphaFoldDB" id="A0A6G1DTY7"/>
<dbReference type="Proteomes" id="UP000479710">
    <property type="component" value="Unassembled WGS sequence"/>
</dbReference>
<dbReference type="GO" id="GO:0090729">
    <property type="term" value="F:toxin activity"/>
    <property type="evidence" value="ECO:0007669"/>
    <property type="project" value="UniProtKB-KW"/>
</dbReference>
<keyword evidence="1" id="KW-0652">Protein synthesis inhibitor</keyword>
<comment type="catalytic activity">
    <reaction evidence="1">
        <text>Endohydrolysis of the N-glycosidic bond at one specific adenosine on the 28S rRNA.</text>
        <dbReference type="EC" id="3.2.2.22"/>
    </reaction>
</comment>
<protein>
    <recommendedName>
        <fullName evidence="1">rRNA N-glycosylase</fullName>
        <ecNumber evidence="1">3.2.2.22</ecNumber>
    </recommendedName>
</protein>
<dbReference type="InterPro" id="IPR001574">
    <property type="entry name" value="Ribosome_inactivat_prot"/>
</dbReference>
<dbReference type="InterPro" id="IPR016138">
    <property type="entry name" value="Ribosome_inactivat_prot_sub1"/>
</dbReference>
<keyword evidence="1" id="KW-0611">Plant defense</keyword>
<feature type="chain" id="PRO_5026199600" description="rRNA N-glycosylase" evidence="2">
    <location>
        <begin position="22"/>
        <end position="147"/>
    </location>
</feature>
<dbReference type="Pfam" id="PF00161">
    <property type="entry name" value="RIP"/>
    <property type="match status" value="1"/>
</dbReference>
<evidence type="ECO:0000256" key="1">
    <source>
        <dbReference type="RuleBase" id="RU004915"/>
    </source>
</evidence>
<evidence type="ECO:0000313" key="4">
    <source>
        <dbReference type="Proteomes" id="UP000479710"/>
    </source>
</evidence>
<dbReference type="EC" id="3.2.2.22" evidence="1"/>
<keyword evidence="4" id="KW-1185">Reference proteome</keyword>
<gene>
    <name evidence="3" type="ORF">E2562_033707</name>
</gene>
<dbReference type="InterPro" id="IPR036041">
    <property type="entry name" value="Ribosome-inact_prot_sf"/>
</dbReference>
<name>A0A6G1DTY7_9ORYZ</name>
<evidence type="ECO:0000313" key="3">
    <source>
        <dbReference type="EMBL" id="KAF0915123.1"/>
    </source>
</evidence>
<dbReference type="EMBL" id="SPHZ02000006">
    <property type="protein sequence ID" value="KAF0915123.1"/>
    <property type="molecule type" value="Genomic_DNA"/>
</dbReference>
<keyword evidence="1" id="KW-0378">Hydrolase</keyword>
<feature type="signal peptide" evidence="2">
    <location>
        <begin position="1"/>
        <end position="21"/>
    </location>
</feature>
<dbReference type="GO" id="GO:0006952">
    <property type="term" value="P:defense response"/>
    <property type="evidence" value="ECO:0007669"/>
    <property type="project" value="UniProtKB-KW"/>
</dbReference>
<dbReference type="Gene3D" id="3.40.420.10">
    <property type="entry name" value="Ricin (A subunit), domain 1"/>
    <property type="match status" value="1"/>
</dbReference>
<evidence type="ECO:0000256" key="2">
    <source>
        <dbReference type="SAM" id="SignalP"/>
    </source>
</evidence>
<keyword evidence="2" id="KW-0732">Signal</keyword>